<name>A0ACC2H6W4_DALPE</name>
<protein>
    <submittedName>
        <fullName evidence="1">Uncharacterized protein</fullName>
    </submittedName>
</protein>
<keyword evidence="2" id="KW-1185">Reference proteome</keyword>
<evidence type="ECO:0000313" key="1">
    <source>
        <dbReference type="EMBL" id="KAJ8011273.1"/>
    </source>
</evidence>
<dbReference type="Proteomes" id="UP001157502">
    <property type="component" value="Chromosome 5"/>
</dbReference>
<reference evidence="1" key="1">
    <citation type="submission" date="2021-05" db="EMBL/GenBank/DDBJ databases">
        <authorList>
            <person name="Pan Q."/>
            <person name="Jouanno E."/>
            <person name="Zahm M."/>
            <person name="Klopp C."/>
            <person name="Cabau C."/>
            <person name="Louis A."/>
            <person name="Berthelot C."/>
            <person name="Parey E."/>
            <person name="Roest Crollius H."/>
            <person name="Montfort J."/>
            <person name="Robinson-Rechavi M."/>
            <person name="Bouchez O."/>
            <person name="Lampietro C."/>
            <person name="Lopez Roques C."/>
            <person name="Donnadieu C."/>
            <person name="Postlethwait J."/>
            <person name="Bobe J."/>
            <person name="Dillon D."/>
            <person name="Chandos A."/>
            <person name="von Hippel F."/>
            <person name="Guiguen Y."/>
        </authorList>
    </citation>
    <scope>NUCLEOTIDE SEQUENCE</scope>
    <source>
        <strain evidence="1">YG-Jan2019</strain>
    </source>
</reference>
<proteinExistence type="predicted"/>
<accession>A0ACC2H6W4</accession>
<sequence>MQLPMSTPSETGAATASVVSGINAEPSPPHPPHYRSNRKTRCRSASLGTAFQKGRLYREAACGQCHCSSCAISHSLFPLRQSPSLGSDCSHRDQQLRRPSAALRVAPKGARPQLEGCKFIVMNQTSRKEEGGQEPRAPSVEQYSPPRDFCGSECEIAAEAAGCWRPEKTLRFLASAVLSSIGQSTSKPTPHHGKHTCKVCRGAASHAHVFDSLPERRIPWRLRGCSAFRQQSAPHPNHAEENHHVKHLAVAGCGYILSQAAAAICLKSSQYQTISASR</sequence>
<comment type="caution">
    <text evidence="1">The sequence shown here is derived from an EMBL/GenBank/DDBJ whole genome shotgun (WGS) entry which is preliminary data.</text>
</comment>
<evidence type="ECO:0000313" key="2">
    <source>
        <dbReference type="Proteomes" id="UP001157502"/>
    </source>
</evidence>
<organism evidence="1 2">
    <name type="scientific">Dallia pectoralis</name>
    <name type="common">Alaska blackfish</name>
    <dbReference type="NCBI Taxonomy" id="75939"/>
    <lineage>
        <taxon>Eukaryota</taxon>
        <taxon>Metazoa</taxon>
        <taxon>Chordata</taxon>
        <taxon>Craniata</taxon>
        <taxon>Vertebrata</taxon>
        <taxon>Euteleostomi</taxon>
        <taxon>Actinopterygii</taxon>
        <taxon>Neopterygii</taxon>
        <taxon>Teleostei</taxon>
        <taxon>Protacanthopterygii</taxon>
        <taxon>Esociformes</taxon>
        <taxon>Umbridae</taxon>
        <taxon>Dallia</taxon>
    </lineage>
</organism>
<dbReference type="EMBL" id="CM055732">
    <property type="protein sequence ID" value="KAJ8011273.1"/>
    <property type="molecule type" value="Genomic_DNA"/>
</dbReference>
<gene>
    <name evidence="1" type="ORF">DPEC_G00056440</name>
</gene>